<dbReference type="Proteomes" id="UP000299102">
    <property type="component" value="Unassembled WGS sequence"/>
</dbReference>
<evidence type="ECO:0000313" key="2">
    <source>
        <dbReference type="Proteomes" id="UP000299102"/>
    </source>
</evidence>
<dbReference type="AlphaFoldDB" id="A0A4C1Y5R9"/>
<name>A0A4C1Y5R9_EUMVA</name>
<reference evidence="1 2" key="1">
    <citation type="journal article" date="2019" name="Commun. Biol.">
        <title>The bagworm genome reveals a unique fibroin gene that provides high tensile strength.</title>
        <authorList>
            <person name="Kono N."/>
            <person name="Nakamura H."/>
            <person name="Ohtoshi R."/>
            <person name="Tomita M."/>
            <person name="Numata K."/>
            <person name="Arakawa K."/>
        </authorList>
    </citation>
    <scope>NUCLEOTIDE SEQUENCE [LARGE SCALE GENOMIC DNA]</scope>
</reference>
<accession>A0A4C1Y5R9</accession>
<gene>
    <name evidence="1" type="ORF">EVAR_48783_1</name>
</gene>
<organism evidence="1 2">
    <name type="scientific">Eumeta variegata</name>
    <name type="common">Bagworm moth</name>
    <name type="synonym">Eumeta japonica</name>
    <dbReference type="NCBI Taxonomy" id="151549"/>
    <lineage>
        <taxon>Eukaryota</taxon>
        <taxon>Metazoa</taxon>
        <taxon>Ecdysozoa</taxon>
        <taxon>Arthropoda</taxon>
        <taxon>Hexapoda</taxon>
        <taxon>Insecta</taxon>
        <taxon>Pterygota</taxon>
        <taxon>Neoptera</taxon>
        <taxon>Endopterygota</taxon>
        <taxon>Lepidoptera</taxon>
        <taxon>Glossata</taxon>
        <taxon>Ditrysia</taxon>
        <taxon>Tineoidea</taxon>
        <taxon>Psychidae</taxon>
        <taxon>Oiketicinae</taxon>
        <taxon>Eumeta</taxon>
    </lineage>
</organism>
<sequence>MCLFPYQVPRSPAGSWRRLADAAEKQTYELPESSRWSSPLMGTCKSRGVASALPPSWVGIEYVTERGNG</sequence>
<protein>
    <submittedName>
        <fullName evidence="1">Uncharacterized protein</fullName>
    </submittedName>
</protein>
<evidence type="ECO:0000313" key="1">
    <source>
        <dbReference type="EMBL" id="GBP69755.1"/>
    </source>
</evidence>
<proteinExistence type="predicted"/>
<dbReference type="EMBL" id="BGZK01001051">
    <property type="protein sequence ID" value="GBP69755.1"/>
    <property type="molecule type" value="Genomic_DNA"/>
</dbReference>
<comment type="caution">
    <text evidence="1">The sequence shown here is derived from an EMBL/GenBank/DDBJ whole genome shotgun (WGS) entry which is preliminary data.</text>
</comment>
<keyword evidence="2" id="KW-1185">Reference proteome</keyword>